<evidence type="ECO:0000313" key="1">
    <source>
        <dbReference type="EMBL" id="GAA4823785.1"/>
    </source>
</evidence>
<dbReference type="Proteomes" id="UP001501265">
    <property type="component" value="Unassembled WGS sequence"/>
</dbReference>
<reference evidence="2" key="1">
    <citation type="journal article" date="2019" name="Int. J. Syst. Evol. Microbiol.">
        <title>The Global Catalogue of Microorganisms (GCM) 10K type strain sequencing project: providing services to taxonomists for standard genome sequencing and annotation.</title>
        <authorList>
            <consortium name="The Broad Institute Genomics Platform"/>
            <consortium name="The Broad Institute Genome Sequencing Center for Infectious Disease"/>
            <person name="Wu L."/>
            <person name="Ma J."/>
        </authorList>
    </citation>
    <scope>NUCLEOTIDE SEQUENCE [LARGE SCALE GENOMIC DNA]</scope>
    <source>
        <strain evidence="2">JCM 18081</strain>
    </source>
</reference>
<proteinExistence type="predicted"/>
<sequence length="280" mass="30839">MNAETFNRLYPVGTLVFAYPGARPEDIPSARRLVTRTRTKAQVSASGDPVVWVEGEGAYIALTHVDPVAKDAWEKAKTDEAVAGQGALPMPVGTQEREAEAAARRRITDLLWWSVPSGDNAEAKAIAQGMLDVFTDAVRATQNAELAKLRADQEANDREFEKVTADLDEARQQLADARTATLTEVIDLIERFAAGALERAAFRDLVTELRRISAVAAPQEGDSDRRRRIYIDGHGEAWISLSHDSNIRYIGRLAGAFHGDETTDTVREHTGSLREIGRCW</sequence>
<name>A0ABP9CZW2_9ACTN</name>
<dbReference type="RefSeq" id="WP_345624427.1">
    <property type="nucleotide sequence ID" value="NZ_BAABIG010000089.1"/>
</dbReference>
<protein>
    <submittedName>
        <fullName evidence="1">Uncharacterized protein</fullName>
    </submittedName>
</protein>
<gene>
    <name evidence="1" type="ORF">GCM10023220_66760</name>
</gene>
<comment type="caution">
    <text evidence="1">The sequence shown here is derived from an EMBL/GenBank/DDBJ whole genome shotgun (WGS) entry which is preliminary data.</text>
</comment>
<organism evidence="1 2">
    <name type="scientific">Streptomyces ziwulingensis</name>
    <dbReference type="NCBI Taxonomy" id="1045501"/>
    <lineage>
        <taxon>Bacteria</taxon>
        <taxon>Bacillati</taxon>
        <taxon>Actinomycetota</taxon>
        <taxon>Actinomycetes</taxon>
        <taxon>Kitasatosporales</taxon>
        <taxon>Streptomycetaceae</taxon>
        <taxon>Streptomyces</taxon>
    </lineage>
</organism>
<evidence type="ECO:0000313" key="2">
    <source>
        <dbReference type="Proteomes" id="UP001501265"/>
    </source>
</evidence>
<accession>A0ABP9CZW2</accession>
<dbReference type="EMBL" id="BAABIG010000089">
    <property type="protein sequence ID" value="GAA4823785.1"/>
    <property type="molecule type" value="Genomic_DNA"/>
</dbReference>
<keyword evidence="2" id="KW-1185">Reference proteome</keyword>